<gene>
    <name evidence="5" type="ORF">DY240_16165</name>
</gene>
<keyword evidence="6" id="KW-1185">Reference proteome</keyword>
<name>A0A418KP13_9ACTN</name>
<evidence type="ECO:0000313" key="5">
    <source>
        <dbReference type="EMBL" id="RIQ21081.1"/>
    </source>
</evidence>
<dbReference type="Gene3D" id="3.40.50.2300">
    <property type="match status" value="2"/>
</dbReference>
<evidence type="ECO:0000256" key="2">
    <source>
        <dbReference type="ARBA" id="ARBA00023125"/>
    </source>
</evidence>
<dbReference type="RefSeq" id="WP_119660875.1">
    <property type="nucleotide sequence ID" value="NZ_QUAL01000154.1"/>
</dbReference>
<evidence type="ECO:0000256" key="1">
    <source>
        <dbReference type="ARBA" id="ARBA00023015"/>
    </source>
</evidence>
<protein>
    <submittedName>
        <fullName evidence="5">LacI family transcriptional regulator</fullName>
    </submittedName>
</protein>
<accession>A0A418KP13</accession>
<dbReference type="SUPFAM" id="SSF47413">
    <property type="entry name" value="lambda repressor-like DNA-binding domains"/>
    <property type="match status" value="1"/>
</dbReference>
<dbReference type="OrthoDB" id="3227375at2"/>
<dbReference type="Pfam" id="PF13377">
    <property type="entry name" value="Peripla_BP_3"/>
    <property type="match status" value="1"/>
</dbReference>
<dbReference type="SUPFAM" id="SSF53822">
    <property type="entry name" value="Periplasmic binding protein-like I"/>
    <property type="match status" value="1"/>
</dbReference>
<dbReference type="EMBL" id="QUAL01000154">
    <property type="protein sequence ID" value="RIQ21081.1"/>
    <property type="molecule type" value="Genomic_DNA"/>
</dbReference>
<dbReference type="GO" id="GO:0003700">
    <property type="term" value="F:DNA-binding transcription factor activity"/>
    <property type="evidence" value="ECO:0007669"/>
    <property type="project" value="TreeGrafter"/>
</dbReference>
<comment type="caution">
    <text evidence="5">The sequence shown here is derived from an EMBL/GenBank/DDBJ whole genome shotgun (WGS) entry which is preliminary data.</text>
</comment>
<keyword evidence="2" id="KW-0238">DNA-binding</keyword>
<dbReference type="InterPro" id="IPR000843">
    <property type="entry name" value="HTH_LacI"/>
</dbReference>
<dbReference type="PROSITE" id="PS00356">
    <property type="entry name" value="HTH_LACI_1"/>
    <property type="match status" value="1"/>
</dbReference>
<dbReference type="Gene3D" id="1.10.260.40">
    <property type="entry name" value="lambda repressor-like DNA-binding domains"/>
    <property type="match status" value="1"/>
</dbReference>
<dbReference type="CDD" id="cd01392">
    <property type="entry name" value="HTH_LacI"/>
    <property type="match status" value="1"/>
</dbReference>
<dbReference type="InterPro" id="IPR046335">
    <property type="entry name" value="LacI/GalR-like_sensor"/>
</dbReference>
<sequence>MTTERARVTIAEIAREAGVSEATVSKVLNGRTEVAPATRARVQDLLDARGYERRGTRVEERTGLIDLVISEIDTPWSMDVLRGAEQEARRAGAAVVVTSTEGRDDASWLDRVTARRSDGVLLALAPLPAGGARRLTAAGIPFVLVDPVGGFDPAIPTVGVTNWAGALAATEHLIGLGHRRIGAITGPPELVCSQQRVEGYRAALGRAGLPVDEALVRFGDFRPGGGAEQARTLLDLPDPPTAIFAGSDLQATGVYAEAHRRGLRLPDQLSVVGFDDVALCEWVSPALTTVRQPLLEMARIAIRTVLDPPGTDQPLRIELATSLVTRESTAPPR</sequence>
<evidence type="ECO:0000259" key="4">
    <source>
        <dbReference type="PROSITE" id="PS50932"/>
    </source>
</evidence>
<dbReference type="Pfam" id="PF00356">
    <property type="entry name" value="LacI"/>
    <property type="match status" value="1"/>
</dbReference>
<feature type="domain" description="HTH lacI-type" evidence="4">
    <location>
        <begin position="8"/>
        <end position="62"/>
    </location>
</feature>
<dbReference type="AlphaFoldDB" id="A0A418KP13"/>
<dbReference type="PANTHER" id="PTHR30146">
    <property type="entry name" value="LACI-RELATED TRANSCRIPTIONAL REPRESSOR"/>
    <property type="match status" value="1"/>
</dbReference>
<keyword evidence="1" id="KW-0805">Transcription regulation</keyword>
<dbReference type="InterPro" id="IPR010982">
    <property type="entry name" value="Lambda_DNA-bd_dom_sf"/>
</dbReference>
<keyword evidence="3" id="KW-0804">Transcription</keyword>
<dbReference type="PRINTS" id="PR00036">
    <property type="entry name" value="HTHLACI"/>
</dbReference>
<proteinExistence type="predicted"/>
<dbReference type="GO" id="GO:0000976">
    <property type="term" value="F:transcription cis-regulatory region binding"/>
    <property type="evidence" value="ECO:0007669"/>
    <property type="project" value="TreeGrafter"/>
</dbReference>
<dbReference type="InterPro" id="IPR028082">
    <property type="entry name" value="Peripla_BP_I"/>
</dbReference>
<dbReference type="PANTHER" id="PTHR30146:SF153">
    <property type="entry name" value="LACTOSE OPERON REPRESSOR"/>
    <property type="match status" value="1"/>
</dbReference>
<reference evidence="5 6" key="1">
    <citation type="submission" date="2018-09" db="EMBL/GenBank/DDBJ databases">
        <title>Isolation, diversity and antifungal activity of actinobacteria from wheat.</title>
        <authorList>
            <person name="Han C."/>
        </authorList>
    </citation>
    <scope>NUCLEOTIDE SEQUENCE [LARGE SCALE GENOMIC DNA]</scope>
    <source>
        <strain evidence="5 6">NEAU-YY265</strain>
    </source>
</reference>
<evidence type="ECO:0000256" key="3">
    <source>
        <dbReference type="ARBA" id="ARBA00023163"/>
    </source>
</evidence>
<dbReference type="CDD" id="cd06296">
    <property type="entry name" value="PBP1_CatR-like"/>
    <property type="match status" value="1"/>
</dbReference>
<dbReference type="SMART" id="SM00354">
    <property type="entry name" value="HTH_LACI"/>
    <property type="match status" value="1"/>
</dbReference>
<dbReference type="PROSITE" id="PS50932">
    <property type="entry name" value="HTH_LACI_2"/>
    <property type="match status" value="1"/>
</dbReference>
<organism evidence="5 6">
    <name type="scientific">Jiangella rhizosphaerae</name>
    <dbReference type="NCBI Taxonomy" id="2293569"/>
    <lineage>
        <taxon>Bacteria</taxon>
        <taxon>Bacillati</taxon>
        <taxon>Actinomycetota</taxon>
        <taxon>Actinomycetes</taxon>
        <taxon>Jiangellales</taxon>
        <taxon>Jiangellaceae</taxon>
        <taxon>Jiangella</taxon>
    </lineage>
</organism>
<dbReference type="Proteomes" id="UP000284057">
    <property type="component" value="Unassembled WGS sequence"/>
</dbReference>
<evidence type="ECO:0000313" key="6">
    <source>
        <dbReference type="Proteomes" id="UP000284057"/>
    </source>
</evidence>